<dbReference type="SMART" id="SM00331">
    <property type="entry name" value="PP2C_SIG"/>
    <property type="match status" value="1"/>
</dbReference>
<keyword evidence="5" id="KW-1185">Reference proteome</keyword>
<evidence type="ECO:0000313" key="5">
    <source>
        <dbReference type="Proteomes" id="UP000239471"/>
    </source>
</evidence>
<dbReference type="Proteomes" id="UP000239471">
    <property type="component" value="Unassembled WGS sequence"/>
</dbReference>
<dbReference type="InterPro" id="IPR045768">
    <property type="entry name" value="SpoIIE_N"/>
</dbReference>
<proteinExistence type="predicted"/>
<dbReference type="Gene3D" id="3.60.40.10">
    <property type="entry name" value="PPM-type phosphatase domain"/>
    <property type="match status" value="1"/>
</dbReference>
<keyword evidence="2" id="KW-0812">Transmembrane</keyword>
<dbReference type="InterPro" id="IPR001932">
    <property type="entry name" value="PPM-type_phosphatase-like_dom"/>
</dbReference>
<keyword evidence="2" id="KW-1133">Transmembrane helix</keyword>
<dbReference type="InterPro" id="IPR052016">
    <property type="entry name" value="Bact_Sigma-Reg"/>
</dbReference>
<organism evidence="4 5">
    <name type="scientific">Clostridium vincentii</name>
    <dbReference type="NCBI Taxonomy" id="52704"/>
    <lineage>
        <taxon>Bacteria</taxon>
        <taxon>Bacillati</taxon>
        <taxon>Bacillota</taxon>
        <taxon>Clostridia</taxon>
        <taxon>Eubacteriales</taxon>
        <taxon>Clostridiaceae</taxon>
        <taxon>Clostridium</taxon>
    </lineage>
</organism>
<feature type="transmembrane region" description="Helical" evidence="2">
    <location>
        <begin position="213"/>
        <end position="237"/>
    </location>
</feature>
<evidence type="ECO:0000256" key="1">
    <source>
        <dbReference type="ARBA" id="ARBA00022801"/>
    </source>
</evidence>
<dbReference type="EMBL" id="PVXQ01000049">
    <property type="protein sequence ID" value="PRR80040.1"/>
    <property type="molecule type" value="Genomic_DNA"/>
</dbReference>
<dbReference type="Pfam" id="PF19732">
    <property type="entry name" value="SpoIIE_N"/>
    <property type="match status" value="1"/>
</dbReference>
<evidence type="ECO:0000259" key="3">
    <source>
        <dbReference type="SMART" id="SM00331"/>
    </source>
</evidence>
<dbReference type="PANTHER" id="PTHR43156">
    <property type="entry name" value="STAGE II SPORULATION PROTEIN E-RELATED"/>
    <property type="match status" value="1"/>
</dbReference>
<dbReference type="RefSeq" id="WP_106061001.1">
    <property type="nucleotide sequence ID" value="NZ_PVXQ01000049.1"/>
</dbReference>
<dbReference type="SUPFAM" id="SSF81606">
    <property type="entry name" value="PP2C-like"/>
    <property type="match status" value="1"/>
</dbReference>
<keyword evidence="1 4" id="KW-0378">Hydrolase</keyword>
<feature type="domain" description="PPM-type phosphatase" evidence="3">
    <location>
        <begin position="578"/>
        <end position="792"/>
    </location>
</feature>
<dbReference type="InterPro" id="IPR014221">
    <property type="entry name" value="SpoII_E"/>
</dbReference>
<dbReference type="Pfam" id="PF07228">
    <property type="entry name" value="SpoIIE"/>
    <property type="match status" value="1"/>
</dbReference>
<sequence>MQYGIDIETYKRETKQKQRVNLGETPIVLIGMLLGGLLISRVILHLNTGDATGIAPFGLAYLLAVMEKRETKTSIIVAFGILLGYFSIANSISDGYANIIVITLLVAYGFIIDKTNKTLKQPYMYIIIAVSYFFYGYIVSGYDLGVNIVIAIISTLIVIPVNYVIGYGTKCIQELKTNYFFTPEEIISMGLLVCLIVAGIGDINIIGISVKEIFAYSIILFVAYIGGGTYGAAMGVAMGISVGMSYGGGVLDTIAFYGVAGLISGIFKDTGKIFSFLAYLIIFFAISLYSRNLDIESLMEVFLAGGLFFILPKSFSEFIKLEIGPDKKREKVNELELNELKIQFTDRAKDLEEVLLSVSKTLQNIGDNERLMYKNKSTALIETLADRVCIKCKDKDKCWGHEFNTTYKAFEKLIGSYENNTIIFPNGLEKICLHKFDLIKGTQRIVDNLNDKESVRGRLGEGRRLIASNVESISMSIGEMLNDFNRKIELCQDLERMVRRGFNKRNIAYKSIFCYRDTNGRVKIKVTLESCGGSNYCIKNILPIINNLMQEHMSVGGDGCKINPQNNECIVIFQETPKLQLVSYGAIAAKDGEDYTGDTYSFGKTKDGSYMTLISDGMGSGPEAGKESKATVELVERFIQAGFSKNTAINTINSIMSMKFEEDEKFSTLDLNIVDLYSGEATFVKIGAVASFIKRGKKIKPIISNMPPFGLVDSVEIEEVKSMVKNGDLIINLSDGVLDINKESLGRYNWLEEYLVNASKDPKQLAGDILDRAKELSGGRVKDDMTVVVSKIYSVY</sequence>
<feature type="transmembrane region" description="Helical" evidence="2">
    <location>
        <begin position="21"/>
        <end position="43"/>
    </location>
</feature>
<evidence type="ECO:0000313" key="4">
    <source>
        <dbReference type="EMBL" id="PRR80040.1"/>
    </source>
</evidence>
<protein>
    <submittedName>
        <fullName evidence="4">Stage II sporulation protein E</fullName>
        <ecNumber evidence="4">3.1.3.16</ecNumber>
    </submittedName>
</protein>
<reference evidence="4 5" key="1">
    <citation type="submission" date="2018-03" db="EMBL/GenBank/DDBJ databases">
        <title>Genome sequence of Clostridium vincentii DSM 10228.</title>
        <authorList>
            <person name="Poehlein A."/>
            <person name="Daniel R."/>
        </authorList>
    </citation>
    <scope>NUCLEOTIDE SEQUENCE [LARGE SCALE GENOMIC DNA]</scope>
    <source>
        <strain evidence="4 5">DSM 10228</strain>
    </source>
</reference>
<dbReference type="EC" id="3.1.3.16" evidence="4"/>
<dbReference type="PANTHER" id="PTHR43156:SF2">
    <property type="entry name" value="STAGE II SPORULATION PROTEIN E"/>
    <property type="match status" value="1"/>
</dbReference>
<keyword evidence="2" id="KW-0472">Membrane</keyword>
<gene>
    <name evidence="4" type="primary">spoIIE</name>
    <name evidence="4" type="ORF">CLVI_31200</name>
</gene>
<evidence type="ECO:0000256" key="2">
    <source>
        <dbReference type="SAM" id="Phobius"/>
    </source>
</evidence>
<feature type="transmembrane region" description="Helical" evidence="2">
    <location>
        <begin position="249"/>
        <end position="267"/>
    </location>
</feature>
<comment type="caution">
    <text evidence="4">The sequence shown here is derived from an EMBL/GenBank/DDBJ whole genome shotgun (WGS) entry which is preliminary data.</text>
</comment>
<dbReference type="AlphaFoldDB" id="A0A2T0B826"/>
<feature type="transmembrane region" description="Helical" evidence="2">
    <location>
        <begin position="95"/>
        <end position="111"/>
    </location>
</feature>
<dbReference type="InterPro" id="IPR036457">
    <property type="entry name" value="PPM-type-like_dom_sf"/>
</dbReference>
<accession>A0A2T0B826</accession>
<dbReference type="OrthoDB" id="9763774at2"/>
<dbReference type="GO" id="GO:0004722">
    <property type="term" value="F:protein serine/threonine phosphatase activity"/>
    <property type="evidence" value="ECO:0007669"/>
    <property type="project" value="UniProtKB-EC"/>
</dbReference>
<feature type="transmembrane region" description="Helical" evidence="2">
    <location>
        <begin position="146"/>
        <end position="165"/>
    </location>
</feature>
<dbReference type="NCBIfam" id="TIGR02865">
    <property type="entry name" value="spore_II_E"/>
    <property type="match status" value="1"/>
</dbReference>
<name>A0A2T0B826_9CLOT</name>
<feature type="transmembrane region" description="Helical" evidence="2">
    <location>
        <begin position="186"/>
        <end position="207"/>
    </location>
</feature>
<feature type="transmembrane region" description="Helical" evidence="2">
    <location>
        <begin position="123"/>
        <end position="140"/>
    </location>
</feature>
<feature type="transmembrane region" description="Helical" evidence="2">
    <location>
        <begin position="73"/>
        <end position="89"/>
    </location>
</feature>
<feature type="transmembrane region" description="Helical" evidence="2">
    <location>
        <begin position="273"/>
        <end position="290"/>
    </location>
</feature>